<feature type="transmembrane region" description="Helical" evidence="12">
    <location>
        <begin position="157"/>
        <end position="179"/>
    </location>
</feature>
<dbReference type="Proteomes" id="UP001456368">
    <property type="component" value="Chromosome"/>
</dbReference>
<dbReference type="EMBL" id="CP141698">
    <property type="protein sequence ID" value="WYC66553.1"/>
    <property type="molecule type" value="Genomic_DNA"/>
</dbReference>
<evidence type="ECO:0000256" key="12">
    <source>
        <dbReference type="SAM" id="Phobius"/>
    </source>
</evidence>
<dbReference type="NCBIfam" id="TIGR00203">
    <property type="entry name" value="cydB"/>
    <property type="match status" value="1"/>
</dbReference>
<dbReference type="GO" id="GO:0070069">
    <property type="term" value="C:cytochrome complex"/>
    <property type="evidence" value="ECO:0007669"/>
    <property type="project" value="TreeGrafter"/>
</dbReference>
<feature type="transmembrane region" description="Helical" evidence="12">
    <location>
        <begin position="83"/>
        <end position="103"/>
    </location>
</feature>
<feature type="transmembrane region" description="Helical" evidence="12">
    <location>
        <begin position="255"/>
        <end position="275"/>
    </location>
</feature>
<evidence type="ECO:0000313" key="16">
    <source>
        <dbReference type="Proteomes" id="UP001456368"/>
    </source>
</evidence>
<evidence type="ECO:0000256" key="10">
    <source>
        <dbReference type="ARBA" id="ARBA00023004"/>
    </source>
</evidence>
<evidence type="ECO:0000256" key="4">
    <source>
        <dbReference type="ARBA" id="ARBA00022475"/>
    </source>
</evidence>
<protein>
    <submittedName>
        <fullName evidence="13">Cytochrome d ubiquinol oxidase subunit II</fullName>
    </submittedName>
</protein>
<evidence type="ECO:0000256" key="6">
    <source>
        <dbReference type="ARBA" id="ARBA00022692"/>
    </source>
</evidence>
<dbReference type="GO" id="GO:0009055">
    <property type="term" value="F:electron transfer activity"/>
    <property type="evidence" value="ECO:0007669"/>
    <property type="project" value="TreeGrafter"/>
</dbReference>
<dbReference type="AlphaFoldDB" id="A0A252CC64"/>
<feature type="transmembrane region" description="Helical" evidence="12">
    <location>
        <begin position="6"/>
        <end position="37"/>
    </location>
</feature>
<dbReference type="GO" id="GO:0046872">
    <property type="term" value="F:metal ion binding"/>
    <property type="evidence" value="ECO:0007669"/>
    <property type="project" value="UniProtKB-KW"/>
</dbReference>
<feature type="transmembrane region" description="Helical" evidence="12">
    <location>
        <begin position="225"/>
        <end position="243"/>
    </location>
</feature>
<feature type="transmembrane region" description="Helical" evidence="12">
    <location>
        <begin position="200"/>
        <end position="219"/>
    </location>
</feature>
<organism evidence="13 15">
    <name type="scientific">Lactococcus petauri</name>
    <dbReference type="NCBI Taxonomy" id="1940789"/>
    <lineage>
        <taxon>Bacteria</taxon>
        <taxon>Bacillati</taxon>
        <taxon>Bacillota</taxon>
        <taxon>Bacilli</taxon>
        <taxon>Lactobacillales</taxon>
        <taxon>Streptococcaceae</taxon>
        <taxon>Lactococcus</taxon>
    </lineage>
</organism>
<keyword evidence="7" id="KW-0479">Metal-binding</keyword>
<evidence type="ECO:0000313" key="14">
    <source>
        <dbReference type="EMBL" id="WYC66553.1"/>
    </source>
</evidence>
<evidence type="ECO:0000256" key="11">
    <source>
        <dbReference type="ARBA" id="ARBA00023136"/>
    </source>
</evidence>
<dbReference type="InterPro" id="IPR003317">
    <property type="entry name" value="Cyt-d_oxidase_su2"/>
</dbReference>
<dbReference type="GO" id="GO:0005886">
    <property type="term" value="C:plasma membrane"/>
    <property type="evidence" value="ECO:0007669"/>
    <property type="project" value="UniProtKB-SubCell"/>
</dbReference>
<accession>A0A252CC64</accession>
<dbReference type="EMBL" id="MUIZ01000006">
    <property type="protein sequence ID" value="OUK03940.1"/>
    <property type="molecule type" value="Genomic_DNA"/>
</dbReference>
<feature type="transmembrane region" description="Helical" evidence="12">
    <location>
        <begin position="303"/>
        <end position="325"/>
    </location>
</feature>
<sequence length="331" mass="37103">MSGLQLFWFILIAVLFGGFFFLEGFDFGVGMSVLALARNKREVNQAIATIGPFWDMNEVWLLTAGGAMFASFPYWYASLFSGYYNILLLILACLILRGVTFEFRHRSESEKVERGWEIILGVTSFFIPFLFGLMFTSMIQGVPMDARGDIYASFTTYVNPLSLVGGVAVALMSFLHGLNYIALKTEGNMRKRANDLANKLYFVLYAGEVVFALLIAMKTDFIEKHAALTIGLLAVIVLLTVFAHVSVAKKREMSAFLSSGLTFLALVALLFQGLFPRVMIAENPAYSILIKDASSTHYTLTTMSYITIAILPFVLAYMAWTYYIFRKRISE</sequence>
<dbReference type="PANTHER" id="PTHR43141">
    <property type="entry name" value="CYTOCHROME BD2 SUBUNIT II"/>
    <property type="match status" value="1"/>
</dbReference>
<keyword evidence="8" id="KW-0249">Electron transport</keyword>
<evidence type="ECO:0000256" key="7">
    <source>
        <dbReference type="ARBA" id="ARBA00022723"/>
    </source>
</evidence>
<dbReference type="GO" id="GO:0016682">
    <property type="term" value="F:oxidoreductase activity, acting on diphenols and related substances as donors, oxygen as acceptor"/>
    <property type="evidence" value="ECO:0007669"/>
    <property type="project" value="TreeGrafter"/>
</dbReference>
<keyword evidence="5" id="KW-0349">Heme</keyword>
<evidence type="ECO:0000256" key="3">
    <source>
        <dbReference type="ARBA" id="ARBA00022448"/>
    </source>
</evidence>
<gene>
    <name evidence="14" type="primary">cydB</name>
    <name evidence="13" type="ORF">BZZ03_09835</name>
    <name evidence="14" type="ORF">VNN45_06600</name>
</gene>
<keyword evidence="16" id="KW-1185">Reference proteome</keyword>
<dbReference type="PANTHER" id="PTHR43141:SF5">
    <property type="entry name" value="CYTOCHROME BD-I UBIQUINOL OXIDASE SUBUNIT 2"/>
    <property type="match status" value="1"/>
</dbReference>
<evidence type="ECO:0000313" key="15">
    <source>
        <dbReference type="Proteomes" id="UP000194606"/>
    </source>
</evidence>
<reference evidence="13 15" key="1">
    <citation type="submission" date="2017-02" db="EMBL/GenBank/DDBJ databases">
        <authorList>
            <person name="Peterson S.W."/>
        </authorList>
    </citation>
    <scope>NUCLEOTIDE SEQUENCE [LARGE SCALE GENOMIC DNA]</scope>
    <source>
        <strain evidence="13">159469</strain>
    </source>
</reference>
<keyword evidence="11 12" id="KW-0472">Membrane</keyword>
<evidence type="ECO:0000256" key="2">
    <source>
        <dbReference type="ARBA" id="ARBA00007543"/>
    </source>
</evidence>
<evidence type="ECO:0000256" key="5">
    <source>
        <dbReference type="ARBA" id="ARBA00022617"/>
    </source>
</evidence>
<dbReference type="Pfam" id="PF02322">
    <property type="entry name" value="Cyt_bd_oxida_II"/>
    <property type="match status" value="1"/>
</dbReference>
<proteinExistence type="inferred from homology"/>
<dbReference type="RefSeq" id="WP_019294287.1">
    <property type="nucleotide sequence ID" value="NZ_CAKOCU010000011.1"/>
</dbReference>
<evidence type="ECO:0000313" key="13">
    <source>
        <dbReference type="EMBL" id="OUK03940.1"/>
    </source>
</evidence>
<keyword evidence="3" id="KW-0813">Transport</keyword>
<dbReference type="PIRSF" id="PIRSF000267">
    <property type="entry name" value="Cyt_oxidse_sub2"/>
    <property type="match status" value="1"/>
</dbReference>
<dbReference type="GeneID" id="75144210"/>
<evidence type="ECO:0000256" key="8">
    <source>
        <dbReference type="ARBA" id="ARBA00022982"/>
    </source>
</evidence>
<evidence type="ECO:0000256" key="1">
    <source>
        <dbReference type="ARBA" id="ARBA00004651"/>
    </source>
</evidence>
<keyword evidence="9 12" id="KW-1133">Transmembrane helix</keyword>
<dbReference type="GO" id="GO:0019646">
    <property type="term" value="P:aerobic electron transport chain"/>
    <property type="evidence" value="ECO:0007669"/>
    <property type="project" value="TreeGrafter"/>
</dbReference>
<dbReference type="Proteomes" id="UP000194606">
    <property type="component" value="Unassembled WGS sequence"/>
</dbReference>
<reference evidence="14 16" key="2">
    <citation type="submission" date="2023-12" db="EMBL/GenBank/DDBJ databases">
        <title>Redefining Piscine Lactococcosis.</title>
        <authorList>
            <person name="Heckman T.I."/>
            <person name="Yazdi Z."/>
            <person name="Older C.E."/>
            <person name="Griffin M.J."/>
            <person name="Waldbieser G.C."/>
            <person name="Chow A.M."/>
            <person name="Medina Silva I."/>
            <person name="Anenson K.M."/>
            <person name="Garcia J.C."/>
            <person name="LaFrentz B.R."/>
            <person name="Slavic D."/>
            <person name="Toohey-Kurth K.L."/>
            <person name="Yant P."/>
            <person name="Fritz H.M."/>
            <person name="Henderson E."/>
            <person name="McDowall R."/>
            <person name="Cai H."/>
            <person name="Adikson M."/>
            <person name="Soto E."/>
        </authorList>
    </citation>
    <scope>NUCLEOTIDE SEQUENCE [LARGE SCALE GENOMIC DNA]</scope>
    <source>
        <strain evidence="14 16">R21-91A</strain>
    </source>
</reference>
<feature type="transmembrane region" description="Helical" evidence="12">
    <location>
        <begin position="115"/>
        <end position="137"/>
    </location>
</feature>
<comment type="similarity">
    <text evidence="2">Belongs to the cytochrome ubiquinol oxidase subunit 2 family.</text>
</comment>
<keyword evidence="10" id="KW-0408">Iron</keyword>
<keyword evidence="4" id="KW-1003">Cell membrane</keyword>
<comment type="subcellular location">
    <subcellularLocation>
        <location evidence="1">Cell membrane</location>
        <topology evidence="1">Multi-pass membrane protein</topology>
    </subcellularLocation>
</comment>
<name>A0A252CC64_9LACT</name>
<keyword evidence="6 12" id="KW-0812">Transmembrane</keyword>
<evidence type="ECO:0000256" key="9">
    <source>
        <dbReference type="ARBA" id="ARBA00022989"/>
    </source>
</evidence>